<dbReference type="GO" id="GO:0009986">
    <property type="term" value="C:cell surface"/>
    <property type="evidence" value="ECO:0007669"/>
    <property type="project" value="UniProtKB-SubCell"/>
</dbReference>
<sequence>MKNAEKGMTLIETAGALTLLTFSVLFLLPVYSLLISEQQTITQERTALYLLEKKALSIQEYNHDTSWYVDGYDIQITHLQEGRDICVKWEGSNERKYEKCIFVLP</sequence>
<gene>
    <name evidence="3" type="ORF">SAMN05216352_1018</name>
</gene>
<comment type="subcellular location">
    <subcellularLocation>
        <location evidence="1">Cell surface</location>
    </subcellularLocation>
</comment>
<reference evidence="3 4" key="1">
    <citation type="submission" date="2016-10" db="EMBL/GenBank/DDBJ databases">
        <authorList>
            <person name="de Groot N.N."/>
        </authorList>
    </citation>
    <scope>NUCLEOTIDE SEQUENCE [LARGE SCALE GENOMIC DNA]</scope>
    <source>
        <strain evidence="4">P4B,CCM 7963,CECT 7998,DSM 25260,IBRC-M 10614,KCTC 13821</strain>
    </source>
</reference>
<keyword evidence="2" id="KW-0178">Competence</keyword>
<proteinExistence type="predicted"/>
<dbReference type="STRING" id="930129.SAMN05216352_1018"/>
<organism evidence="3 4">
    <name type="scientific">Alteribacillus bidgolensis</name>
    <dbReference type="NCBI Taxonomy" id="930129"/>
    <lineage>
        <taxon>Bacteria</taxon>
        <taxon>Bacillati</taxon>
        <taxon>Bacillota</taxon>
        <taxon>Bacilli</taxon>
        <taxon>Bacillales</taxon>
        <taxon>Bacillaceae</taxon>
        <taxon>Alteribacillus</taxon>
    </lineage>
</organism>
<evidence type="ECO:0000256" key="1">
    <source>
        <dbReference type="ARBA" id="ARBA00004241"/>
    </source>
</evidence>
<dbReference type="AlphaFoldDB" id="A0A1G8BLN9"/>
<keyword evidence="4" id="KW-1185">Reference proteome</keyword>
<evidence type="ECO:0008006" key="5">
    <source>
        <dbReference type="Google" id="ProtNLM"/>
    </source>
</evidence>
<dbReference type="PROSITE" id="PS00409">
    <property type="entry name" value="PROKAR_NTER_METHYL"/>
    <property type="match status" value="1"/>
</dbReference>
<name>A0A1G8BLN9_9BACI</name>
<dbReference type="OrthoDB" id="2935070at2"/>
<dbReference type="InterPro" id="IPR012902">
    <property type="entry name" value="N_methyl_site"/>
</dbReference>
<dbReference type="RefSeq" id="WP_091579199.1">
    <property type="nucleotide sequence ID" value="NZ_FNDU01000001.1"/>
</dbReference>
<evidence type="ECO:0000313" key="4">
    <source>
        <dbReference type="Proteomes" id="UP000199017"/>
    </source>
</evidence>
<dbReference type="GO" id="GO:0030420">
    <property type="term" value="P:establishment of competence for transformation"/>
    <property type="evidence" value="ECO:0007669"/>
    <property type="project" value="UniProtKB-KW"/>
</dbReference>
<evidence type="ECO:0000256" key="2">
    <source>
        <dbReference type="ARBA" id="ARBA00023287"/>
    </source>
</evidence>
<dbReference type="Proteomes" id="UP000199017">
    <property type="component" value="Unassembled WGS sequence"/>
</dbReference>
<protein>
    <recommendedName>
        <fullName evidence="5">Competence protein ComGE</fullName>
    </recommendedName>
</protein>
<evidence type="ECO:0000313" key="3">
    <source>
        <dbReference type="EMBL" id="SDH34023.1"/>
    </source>
</evidence>
<accession>A0A1G8BLN9</accession>
<dbReference type="EMBL" id="FNDU01000001">
    <property type="protein sequence ID" value="SDH34023.1"/>
    <property type="molecule type" value="Genomic_DNA"/>
</dbReference>